<comment type="caution">
    <text evidence="3">Lacks conserved residue(s) required for the propagation of feature annotation.</text>
</comment>
<feature type="domain" description="CUB" evidence="4">
    <location>
        <begin position="134"/>
        <end position="256"/>
    </location>
</feature>
<evidence type="ECO:0000256" key="2">
    <source>
        <dbReference type="ARBA" id="ARBA00023157"/>
    </source>
</evidence>
<sequence length="398" mass="46022">MIDSEYACGSELIPSWEWQEIHNPTIPGKNSGYLPHQHCKWIIERPMLTGLQFKIVMLDLEDAVGCPFDFVAVIADRDRAETDGDDISTGQKFCRNTQVNRTFDYTYNKVLYIHFVSDRSREGQGFVIMYRLTCNSFDYIKSSYGLFNHILTSPQYPNSRINEKCSWSVVLQSNRRILIEILDLDIEYTQDCTNDALVVSPRSLQIETHSKFQSRYCGKLNNLEKANQTLPVGRLFIKYSNTFTEKKGFKLYITEISEECNSEHLYVDENEMSKLFTTPHYPATSCGGTVVLIPEQKYLLTSPNYPDAYPSQTDCEWTVRTPNSHMVEARSVPVDTSVQRSCTAKTRLQIIKQQHDSSVPCQQHYPGKFDVLHKAYLANSFRYQLLKLYAYKMDKQDQ</sequence>
<dbReference type="SMART" id="SM00042">
    <property type="entry name" value="CUB"/>
    <property type="match status" value="2"/>
</dbReference>
<reference evidence="6" key="1">
    <citation type="submission" date="2016-11" db="UniProtKB">
        <authorList>
            <consortium name="WormBaseParasite"/>
        </authorList>
    </citation>
    <scope>IDENTIFICATION</scope>
</reference>
<accession>A0A1I7X9P0</accession>
<dbReference type="PROSITE" id="PS01180">
    <property type="entry name" value="CUB"/>
    <property type="match status" value="3"/>
</dbReference>
<evidence type="ECO:0000256" key="1">
    <source>
        <dbReference type="ARBA" id="ARBA00022737"/>
    </source>
</evidence>
<dbReference type="InterPro" id="IPR035914">
    <property type="entry name" value="Sperma_CUB_dom_sf"/>
</dbReference>
<dbReference type="InterPro" id="IPR000859">
    <property type="entry name" value="CUB_dom"/>
</dbReference>
<protein>
    <submittedName>
        <fullName evidence="6">CUB domain-containing protein</fullName>
    </submittedName>
</protein>
<feature type="domain" description="CUB" evidence="4">
    <location>
        <begin position="8"/>
        <end position="133"/>
    </location>
</feature>
<dbReference type="AlphaFoldDB" id="A0A1I7X9P0"/>
<evidence type="ECO:0000259" key="4">
    <source>
        <dbReference type="PROSITE" id="PS01180"/>
    </source>
</evidence>
<organism evidence="5 6">
    <name type="scientific">Heterorhabditis bacteriophora</name>
    <name type="common">Entomopathogenic nematode worm</name>
    <dbReference type="NCBI Taxonomy" id="37862"/>
    <lineage>
        <taxon>Eukaryota</taxon>
        <taxon>Metazoa</taxon>
        <taxon>Ecdysozoa</taxon>
        <taxon>Nematoda</taxon>
        <taxon>Chromadorea</taxon>
        <taxon>Rhabditida</taxon>
        <taxon>Rhabditina</taxon>
        <taxon>Rhabditomorpha</taxon>
        <taxon>Strongyloidea</taxon>
        <taxon>Heterorhabditidae</taxon>
        <taxon>Heterorhabditis</taxon>
    </lineage>
</organism>
<dbReference type="PANTHER" id="PTHR24251:SF52">
    <property type="entry name" value="CUB DOMAIN-CONTAINING PROTEIN"/>
    <property type="match status" value="1"/>
</dbReference>
<evidence type="ECO:0000313" key="6">
    <source>
        <dbReference type="WBParaSite" id="Hba_14085"/>
    </source>
</evidence>
<keyword evidence="5" id="KW-1185">Reference proteome</keyword>
<evidence type="ECO:0000313" key="5">
    <source>
        <dbReference type="Proteomes" id="UP000095283"/>
    </source>
</evidence>
<evidence type="ECO:0000256" key="3">
    <source>
        <dbReference type="PROSITE-ProRule" id="PRU00059"/>
    </source>
</evidence>
<proteinExistence type="predicted"/>
<dbReference type="CDD" id="cd00041">
    <property type="entry name" value="CUB"/>
    <property type="match status" value="3"/>
</dbReference>
<feature type="domain" description="CUB" evidence="4">
    <location>
        <begin position="286"/>
        <end position="342"/>
    </location>
</feature>
<dbReference type="SUPFAM" id="SSF49854">
    <property type="entry name" value="Spermadhesin, CUB domain"/>
    <property type="match status" value="3"/>
</dbReference>
<keyword evidence="2" id="KW-1015">Disulfide bond</keyword>
<name>A0A1I7X9P0_HETBA</name>
<dbReference type="Pfam" id="PF00431">
    <property type="entry name" value="CUB"/>
    <property type="match status" value="3"/>
</dbReference>
<dbReference type="PANTHER" id="PTHR24251">
    <property type="entry name" value="OVOCHYMASE-RELATED"/>
    <property type="match status" value="1"/>
</dbReference>
<dbReference type="Proteomes" id="UP000095283">
    <property type="component" value="Unplaced"/>
</dbReference>
<dbReference type="WBParaSite" id="Hba_14085">
    <property type="protein sequence ID" value="Hba_14085"/>
    <property type="gene ID" value="Hba_14085"/>
</dbReference>
<keyword evidence="1" id="KW-0677">Repeat</keyword>
<dbReference type="Gene3D" id="2.60.120.290">
    <property type="entry name" value="Spermadhesin, CUB domain"/>
    <property type="match status" value="3"/>
</dbReference>